<organism evidence="1 2">
    <name type="scientific">Phycomyces blakesleeanus</name>
    <dbReference type="NCBI Taxonomy" id="4837"/>
    <lineage>
        <taxon>Eukaryota</taxon>
        <taxon>Fungi</taxon>
        <taxon>Fungi incertae sedis</taxon>
        <taxon>Mucoromycota</taxon>
        <taxon>Mucoromycotina</taxon>
        <taxon>Mucoromycetes</taxon>
        <taxon>Mucorales</taxon>
        <taxon>Phycomycetaceae</taxon>
        <taxon>Phycomyces</taxon>
    </lineage>
</organism>
<protein>
    <submittedName>
        <fullName evidence="1">Uncharacterized protein</fullName>
    </submittedName>
</protein>
<evidence type="ECO:0000313" key="2">
    <source>
        <dbReference type="Proteomes" id="UP001448207"/>
    </source>
</evidence>
<sequence length="250" mass="27593">MAAAVLACEPECRHGLAEDFAGHYAPVIDKTIRSLQASLTTSLSNTTVPASLSAVVPEDILRQNIQSAVDGTLRDFTVQSTGTTLNNGIFRVMFAEDKPFKGDCNNPKRVDRRMPPPGESWTLEECEKMDYICGNPPSICHFLPMVKERIIGRIQSQLSSSATYDNGLLVRSLVQNTKHAVYSSLTRYGAGSLSDDPHVLLLVNTLVSHTIESLDVWAATDVQQFCRTPDQKELCDGWDDAIIKEILIWP</sequence>
<reference evidence="1 2" key="1">
    <citation type="submission" date="2024-04" db="EMBL/GenBank/DDBJ databases">
        <title>Symmetric and asymmetric DNA N6-adenine methylation regulates different biological responses in Mucorales.</title>
        <authorList>
            <consortium name="Lawrence Berkeley National Laboratory"/>
            <person name="Lax C."/>
            <person name="Mondo S.J."/>
            <person name="Osorio-Concepcion M."/>
            <person name="Muszewska A."/>
            <person name="Corrochano-Luque M."/>
            <person name="Gutierrez G."/>
            <person name="Riley R."/>
            <person name="Lipzen A."/>
            <person name="Guo J."/>
            <person name="Hundley H."/>
            <person name="Amirebrahimi M."/>
            <person name="Ng V."/>
            <person name="Lorenzo-Gutierrez D."/>
            <person name="Binder U."/>
            <person name="Yang J."/>
            <person name="Song Y."/>
            <person name="Canovas D."/>
            <person name="Navarro E."/>
            <person name="Freitag M."/>
            <person name="Gabaldon T."/>
            <person name="Grigoriev I.V."/>
            <person name="Corrochano L.M."/>
            <person name="Nicolas F.E."/>
            <person name="Garre V."/>
        </authorList>
    </citation>
    <scope>NUCLEOTIDE SEQUENCE [LARGE SCALE GENOMIC DNA]</scope>
    <source>
        <strain evidence="1 2">L51</strain>
    </source>
</reference>
<dbReference type="EMBL" id="JBCLYO010000001">
    <property type="protein sequence ID" value="KAL0097544.1"/>
    <property type="molecule type" value="Genomic_DNA"/>
</dbReference>
<name>A0ABR3BFA7_PHYBL</name>
<accession>A0ABR3BFA7</accession>
<proteinExistence type="predicted"/>
<gene>
    <name evidence="1" type="ORF">J3Q64DRAFT_1828786</name>
</gene>
<comment type="caution">
    <text evidence="1">The sequence shown here is derived from an EMBL/GenBank/DDBJ whole genome shotgun (WGS) entry which is preliminary data.</text>
</comment>
<evidence type="ECO:0000313" key="1">
    <source>
        <dbReference type="EMBL" id="KAL0097544.1"/>
    </source>
</evidence>
<keyword evidence="2" id="KW-1185">Reference proteome</keyword>
<dbReference type="Proteomes" id="UP001448207">
    <property type="component" value="Unassembled WGS sequence"/>
</dbReference>